<protein>
    <submittedName>
        <fullName evidence="1">Uncharacterized protein</fullName>
    </submittedName>
</protein>
<comment type="caution">
    <text evidence="1">The sequence shown here is derived from an EMBL/GenBank/DDBJ whole genome shotgun (WGS) entry which is preliminary data.</text>
</comment>
<organism evidence="1 2">
    <name type="scientific">Caerostris darwini</name>
    <dbReference type="NCBI Taxonomy" id="1538125"/>
    <lineage>
        <taxon>Eukaryota</taxon>
        <taxon>Metazoa</taxon>
        <taxon>Ecdysozoa</taxon>
        <taxon>Arthropoda</taxon>
        <taxon>Chelicerata</taxon>
        <taxon>Arachnida</taxon>
        <taxon>Araneae</taxon>
        <taxon>Araneomorphae</taxon>
        <taxon>Entelegynae</taxon>
        <taxon>Araneoidea</taxon>
        <taxon>Araneidae</taxon>
        <taxon>Caerostris</taxon>
    </lineage>
</organism>
<sequence length="149" mass="16274">MTETVAANARISARDQGILRLVALAITERGFCVDLSKSVTFPISSECWQGTRECFVLNRVDRSFHSAPNRHRFHSFLSDLLSILMTDTVAAANARIPARDQGIVVLAITELGFCGDLSKSVTFAISSECWQGTRESFVLKPVGKAVLIA</sequence>
<proteinExistence type="predicted"/>
<dbReference type="EMBL" id="BPLQ01006301">
    <property type="protein sequence ID" value="GIY21438.1"/>
    <property type="molecule type" value="Genomic_DNA"/>
</dbReference>
<dbReference type="Proteomes" id="UP001054837">
    <property type="component" value="Unassembled WGS sequence"/>
</dbReference>
<evidence type="ECO:0000313" key="2">
    <source>
        <dbReference type="Proteomes" id="UP001054837"/>
    </source>
</evidence>
<gene>
    <name evidence="1" type="ORF">CDAR_206351</name>
</gene>
<reference evidence="1 2" key="1">
    <citation type="submission" date="2021-06" db="EMBL/GenBank/DDBJ databases">
        <title>Caerostris darwini draft genome.</title>
        <authorList>
            <person name="Kono N."/>
            <person name="Arakawa K."/>
        </authorList>
    </citation>
    <scope>NUCLEOTIDE SEQUENCE [LARGE SCALE GENOMIC DNA]</scope>
</reference>
<dbReference type="AlphaFoldDB" id="A0AAV4RN48"/>
<evidence type="ECO:0000313" key="1">
    <source>
        <dbReference type="EMBL" id="GIY21438.1"/>
    </source>
</evidence>
<accession>A0AAV4RN48</accession>
<name>A0AAV4RN48_9ARAC</name>
<keyword evidence="2" id="KW-1185">Reference proteome</keyword>